<keyword evidence="1" id="KW-0677">Repeat</keyword>
<dbReference type="STRING" id="296587.C1EBR0"/>
<dbReference type="eggNOG" id="KOG4177">
    <property type="taxonomic scope" value="Eukaryota"/>
</dbReference>
<feature type="repeat" description="ANK" evidence="3">
    <location>
        <begin position="47"/>
        <end position="80"/>
    </location>
</feature>
<feature type="repeat" description="ANK" evidence="3">
    <location>
        <begin position="81"/>
        <end position="113"/>
    </location>
</feature>
<keyword evidence="5" id="KW-1185">Reference proteome</keyword>
<dbReference type="OMA" id="FYNKVGD"/>
<organism evidence="4 5">
    <name type="scientific">Micromonas commoda (strain RCC299 / NOUM17 / CCMP2709)</name>
    <name type="common">Picoplanktonic green alga</name>
    <dbReference type="NCBI Taxonomy" id="296587"/>
    <lineage>
        <taxon>Eukaryota</taxon>
        <taxon>Viridiplantae</taxon>
        <taxon>Chlorophyta</taxon>
        <taxon>Mamiellophyceae</taxon>
        <taxon>Mamiellales</taxon>
        <taxon>Mamiellaceae</taxon>
        <taxon>Micromonas</taxon>
    </lineage>
</organism>
<evidence type="ECO:0000256" key="2">
    <source>
        <dbReference type="ARBA" id="ARBA00023043"/>
    </source>
</evidence>
<evidence type="ECO:0000313" key="5">
    <source>
        <dbReference type="Proteomes" id="UP000002009"/>
    </source>
</evidence>
<dbReference type="RefSeq" id="XP_002504507.1">
    <property type="nucleotide sequence ID" value="XM_002504461.1"/>
</dbReference>
<dbReference type="Pfam" id="PF12796">
    <property type="entry name" value="Ank_2"/>
    <property type="match status" value="1"/>
</dbReference>
<dbReference type="Proteomes" id="UP000002009">
    <property type="component" value="Chromosome 9"/>
</dbReference>
<feature type="repeat" description="ANK" evidence="3">
    <location>
        <begin position="115"/>
        <end position="147"/>
    </location>
</feature>
<dbReference type="SMART" id="SM00248">
    <property type="entry name" value="ANK"/>
    <property type="match status" value="3"/>
</dbReference>
<dbReference type="Gene3D" id="1.25.40.20">
    <property type="entry name" value="Ankyrin repeat-containing domain"/>
    <property type="match status" value="2"/>
</dbReference>
<dbReference type="GO" id="GO:0004842">
    <property type="term" value="F:ubiquitin-protein transferase activity"/>
    <property type="evidence" value="ECO:0007669"/>
    <property type="project" value="TreeGrafter"/>
</dbReference>
<dbReference type="EMBL" id="CP001329">
    <property type="protein sequence ID" value="ACO65765.1"/>
    <property type="molecule type" value="Genomic_DNA"/>
</dbReference>
<name>C1EBR0_MICCC</name>
<accession>C1EBR0</accession>
<evidence type="ECO:0000313" key="4">
    <source>
        <dbReference type="EMBL" id="ACO65765.1"/>
    </source>
</evidence>
<keyword evidence="2 3" id="KW-0040">ANK repeat</keyword>
<dbReference type="InterPro" id="IPR036770">
    <property type="entry name" value="Ankyrin_rpt-contain_sf"/>
</dbReference>
<sequence length="170" mass="18356">MGLFTGREVPNPRPPSRTLMDAVRDNDLDLIDKTLASGESVTQTNAYGRTPLHKAAYYSGEPNVIKSLIERGADVNARDKGSWTALHLAARNHHNDALALLLDAGAETHWRDVKHGWTPLHLAVIAGNVRGARMLVERGADPGALDRSGANVRTLLEENDVDPASVLGDP</sequence>
<dbReference type="GeneID" id="8246065"/>
<dbReference type="Pfam" id="PF00023">
    <property type="entry name" value="Ank"/>
    <property type="match status" value="1"/>
</dbReference>
<evidence type="ECO:0000256" key="1">
    <source>
        <dbReference type="ARBA" id="ARBA00022737"/>
    </source>
</evidence>
<dbReference type="GO" id="GO:0085020">
    <property type="term" value="P:protein K6-linked ubiquitination"/>
    <property type="evidence" value="ECO:0007669"/>
    <property type="project" value="TreeGrafter"/>
</dbReference>
<dbReference type="PANTHER" id="PTHR24171">
    <property type="entry name" value="ANKYRIN REPEAT DOMAIN-CONTAINING PROTEIN 39-RELATED"/>
    <property type="match status" value="1"/>
</dbReference>
<dbReference type="SUPFAM" id="SSF48403">
    <property type="entry name" value="Ankyrin repeat"/>
    <property type="match status" value="1"/>
</dbReference>
<dbReference type="AlphaFoldDB" id="C1EBR0"/>
<proteinExistence type="predicted"/>
<dbReference type="KEGG" id="mis:MICPUN_61158"/>
<dbReference type="PANTHER" id="PTHR24171:SF8">
    <property type="entry name" value="BRCA1-ASSOCIATED RING DOMAIN PROTEIN 1"/>
    <property type="match status" value="1"/>
</dbReference>
<dbReference type="PROSITE" id="PS50297">
    <property type="entry name" value="ANK_REP_REGION"/>
    <property type="match status" value="3"/>
</dbReference>
<reference evidence="4 5" key="1">
    <citation type="journal article" date="2009" name="Science">
        <title>Green evolution and dynamic adaptations revealed by genomes of the marine picoeukaryotes Micromonas.</title>
        <authorList>
            <person name="Worden A.Z."/>
            <person name="Lee J.H."/>
            <person name="Mock T."/>
            <person name="Rouze P."/>
            <person name="Simmons M.P."/>
            <person name="Aerts A.L."/>
            <person name="Allen A.E."/>
            <person name="Cuvelier M.L."/>
            <person name="Derelle E."/>
            <person name="Everett M.V."/>
            <person name="Foulon E."/>
            <person name="Grimwood J."/>
            <person name="Gundlach H."/>
            <person name="Henrissat B."/>
            <person name="Napoli C."/>
            <person name="McDonald S.M."/>
            <person name="Parker M.S."/>
            <person name="Rombauts S."/>
            <person name="Salamov A."/>
            <person name="Von Dassow P."/>
            <person name="Badger J.H."/>
            <person name="Coutinho P.M."/>
            <person name="Demir E."/>
            <person name="Dubchak I."/>
            <person name="Gentemann C."/>
            <person name="Eikrem W."/>
            <person name="Gready J.E."/>
            <person name="John U."/>
            <person name="Lanier W."/>
            <person name="Lindquist E.A."/>
            <person name="Lucas S."/>
            <person name="Mayer K.F."/>
            <person name="Moreau H."/>
            <person name="Not F."/>
            <person name="Otillar R."/>
            <person name="Panaud O."/>
            <person name="Pangilinan J."/>
            <person name="Paulsen I."/>
            <person name="Piegu B."/>
            <person name="Poliakov A."/>
            <person name="Robbens S."/>
            <person name="Schmutz J."/>
            <person name="Toulza E."/>
            <person name="Wyss T."/>
            <person name="Zelensky A."/>
            <person name="Zhou K."/>
            <person name="Armbrust E.V."/>
            <person name="Bhattacharya D."/>
            <person name="Goodenough U.W."/>
            <person name="Van de Peer Y."/>
            <person name="Grigoriev I.V."/>
        </authorList>
    </citation>
    <scope>NUCLEOTIDE SEQUENCE [LARGE SCALE GENOMIC DNA]</scope>
    <source>
        <strain evidence="5">RCC299 / NOUM17</strain>
    </source>
</reference>
<dbReference type="PROSITE" id="PS50088">
    <property type="entry name" value="ANK_REPEAT"/>
    <property type="match status" value="3"/>
</dbReference>
<gene>
    <name evidence="4" type="ORF">MICPUN_61158</name>
</gene>
<dbReference type="PRINTS" id="PR01415">
    <property type="entry name" value="ANKYRIN"/>
</dbReference>
<dbReference type="InParanoid" id="C1EBR0"/>
<dbReference type="InterPro" id="IPR002110">
    <property type="entry name" value="Ankyrin_rpt"/>
</dbReference>
<protein>
    <submittedName>
        <fullName evidence="4">Uncharacterized protein</fullName>
    </submittedName>
</protein>
<evidence type="ECO:0000256" key="3">
    <source>
        <dbReference type="PROSITE-ProRule" id="PRU00023"/>
    </source>
</evidence>
<dbReference type="OrthoDB" id="497922at2759"/>